<reference evidence="2" key="1">
    <citation type="journal article" date="2015" name="ISME J.">
        <title>Draft Genome Sequence of Streptomyces incarnatus NRRL8089, which Produces the Nucleoside Antibiotic Sinefungin.</title>
        <authorList>
            <person name="Oshima K."/>
            <person name="Hattori M."/>
            <person name="Shimizu H."/>
            <person name="Fukuda K."/>
            <person name="Nemoto M."/>
            <person name="Inagaki K."/>
            <person name="Tamura T."/>
        </authorList>
    </citation>
    <scope>NUCLEOTIDE SEQUENCE</scope>
    <source>
        <strain evidence="2">FACHB-1375</strain>
    </source>
</reference>
<sequence length="127" mass="14183">MKNWISRAIDRISSVLNALQVKRFLAVVVVGFLLLTTNVDSGRNNQRLTDKVLDTAHEKDSVRPKTTNEWYQEARETKDSPGERLKNIAEESGKALKEFGSVYPDTAKTSADALDENTAPASRNFSK</sequence>
<protein>
    <submittedName>
        <fullName evidence="2">Uncharacterized protein</fullName>
    </submittedName>
</protein>
<proteinExistence type="predicted"/>
<dbReference type="Proteomes" id="UP000641646">
    <property type="component" value="Unassembled WGS sequence"/>
</dbReference>
<keyword evidence="3" id="KW-1185">Reference proteome</keyword>
<gene>
    <name evidence="2" type="ORF">H6G03_29430</name>
</gene>
<evidence type="ECO:0000256" key="1">
    <source>
        <dbReference type="SAM" id="MobiDB-lite"/>
    </source>
</evidence>
<comment type="caution">
    <text evidence="2">The sequence shown here is derived from an EMBL/GenBank/DDBJ whole genome shotgun (WGS) entry which is preliminary data.</text>
</comment>
<organism evidence="2 3">
    <name type="scientific">Aerosakkonema funiforme FACHB-1375</name>
    <dbReference type="NCBI Taxonomy" id="2949571"/>
    <lineage>
        <taxon>Bacteria</taxon>
        <taxon>Bacillati</taxon>
        <taxon>Cyanobacteriota</taxon>
        <taxon>Cyanophyceae</taxon>
        <taxon>Oscillatoriophycideae</taxon>
        <taxon>Aerosakkonematales</taxon>
        <taxon>Aerosakkonemataceae</taxon>
        <taxon>Aerosakkonema</taxon>
    </lineage>
</organism>
<name>A0A926VJR0_9CYAN</name>
<evidence type="ECO:0000313" key="2">
    <source>
        <dbReference type="EMBL" id="MBD2185147.1"/>
    </source>
</evidence>
<evidence type="ECO:0000313" key="3">
    <source>
        <dbReference type="Proteomes" id="UP000641646"/>
    </source>
</evidence>
<dbReference type="AlphaFoldDB" id="A0A926VJR0"/>
<reference evidence="2" key="2">
    <citation type="submission" date="2020-08" db="EMBL/GenBank/DDBJ databases">
        <authorList>
            <person name="Chen M."/>
            <person name="Teng W."/>
            <person name="Zhao L."/>
            <person name="Hu C."/>
            <person name="Zhou Y."/>
            <person name="Han B."/>
            <person name="Song L."/>
            <person name="Shu W."/>
        </authorList>
    </citation>
    <scope>NUCLEOTIDE SEQUENCE</scope>
    <source>
        <strain evidence="2">FACHB-1375</strain>
    </source>
</reference>
<feature type="region of interest" description="Disordered" evidence="1">
    <location>
        <begin position="108"/>
        <end position="127"/>
    </location>
</feature>
<accession>A0A926VJR0</accession>
<dbReference type="RefSeq" id="WP_190472946.1">
    <property type="nucleotide sequence ID" value="NZ_JACJPW010000109.1"/>
</dbReference>
<dbReference type="EMBL" id="JACJPW010000109">
    <property type="protein sequence ID" value="MBD2185147.1"/>
    <property type="molecule type" value="Genomic_DNA"/>
</dbReference>